<dbReference type="GO" id="GO:0008239">
    <property type="term" value="F:dipeptidyl-peptidase activity"/>
    <property type="evidence" value="ECO:0007669"/>
    <property type="project" value="InterPro"/>
</dbReference>
<keyword evidence="1 3" id="KW-0378">Hydrolase</keyword>
<dbReference type="Pfam" id="PF08530">
    <property type="entry name" value="PepX_C"/>
    <property type="match status" value="1"/>
</dbReference>
<evidence type="ECO:0000259" key="2">
    <source>
        <dbReference type="SMART" id="SM00939"/>
    </source>
</evidence>
<protein>
    <submittedName>
        <fullName evidence="3">CocE/NonD family hydrolase</fullName>
    </submittedName>
</protein>
<dbReference type="PANTHER" id="PTHR43056">
    <property type="entry name" value="PEPTIDASE S9 PROLYL OLIGOPEPTIDASE"/>
    <property type="match status" value="1"/>
</dbReference>
<dbReference type="SMART" id="SM00939">
    <property type="entry name" value="PepX_C"/>
    <property type="match status" value="1"/>
</dbReference>
<dbReference type="PANTHER" id="PTHR43056:SF10">
    <property type="entry name" value="COCE_NOND FAMILY, PUTATIVE (AFU_ORTHOLOGUE AFUA_7G00600)-RELATED"/>
    <property type="match status" value="1"/>
</dbReference>
<dbReference type="Gene3D" id="1.10.3020.20">
    <property type="match status" value="1"/>
</dbReference>
<evidence type="ECO:0000313" key="3">
    <source>
        <dbReference type="EMBL" id="THF60412.1"/>
    </source>
</evidence>
<dbReference type="InterPro" id="IPR029058">
    <property type="entry name" value="AB_hydrolase_fold"/>
</dbReference>
<dbReference type="AlphaFoldDB" id="A0A4S4ALU8"/>
<gene>
    <name evidence="3" type="ORF">E6O51_14240</name>
</gene>
<dbReference type="OrthoDB" id="9806163at2"/>
<comment type="caution">
    <text evidence="3">The sequence shown here is derived from an EMBL/GenBank/DDBJ whole genome shotgun (WGS) entry which is preliminary data.</text>
</comment>
<feature type="domain" description="Xaa-Pro dipeptidyl-peptidase C-terminal" evidence="2">
    <location>
        <begin position="332"/>
        <end position="572"/>
    </location>
</feature>
<evidence type="ECO:0000256" key="1">
    <source>
        <dbReference type="ARBA" id="ARBA00022801"/>
    </source>
</evidence>
<dbReference type="Gene3D" id="2.60.120.260">
    <property type="entry name" value="Galactose-binding domain-like"/>
    <property type="match status" value="1"/>
</dbReference>
<dbReference type="InterPro" id="IPR000383">
    <property type="entry name" value="Xaa-Pro-like_dom"/>
</dbReference>
<sequence>MQYRGENYEKKTGNKLNEDVRACFAAQAEKAGTKASRPEDAESGYNEIFVKTVDFGHQQMIMEKDVPVKMRDGVTLYVNVFRPLKPGKFPVVLSACVYGKDSRNDVFLDMIMNHAGVIKHSDFTAFESPDPGFWVPNDYIVVKAAVRGTSNSEGALHPFSQMEAQDYYELVEWCGRQEWSNGNVGLNGVSYLAMLQWYVAPLSPPHLKAIIPWEGGYDVYREWAFHGGMPDTFFVDLWDASISALNGKEMEFISMKMKEHPFDDEYWREKRANIDQITVPMYVGASWSTQGLHTRGSLEGFKQSRSEYKWVEIHGRKEWEYYYARETLERQKAFFDYFLKGIDNDWMDTPRVRLEVRNKFFDGEFRYENEWPIARTQATPLYLDGKNLSLSFSPLQHEAKVVYEADPASANNATFKIVFDKDTELTGSMKLKLWVSADGSDDMDLFIGIKKYDRRGNEVLFPDWDAIEHGQVATGWLRVSHRELDEEMSTPLQPWHKHQRALKLKEGEIVPVEIEIQPSGTVFKAGESLGVVVQNTDIIQYTPPEYGCRHKDTVNRGKHIIHTGGKYDSHLLAPVIPPKG</sequence>
<proteinExistence type="predicted"/>
<dbReference type="InterPro" id="IPR005674">
    <property type="entry name" value="CocE/Ser_esterase"/>
</dbReference>
<dbReference type="NCBIfam" id="TIGR00976">
    <property type="entry name" value="CocE_NonD"/>
    <property type="match status" value="2"/>
</dbReference>
<accession>A0A4S4ALU8</accession>
<reference evidence="3 4" key="1">
    <citation type="submission" date="2019-04" db="EMBL/GenBank/DDBJ databases">
        <title>Azoarcus rhizosphaerae sp. nov. isolated from rhizosphere of Ficus religiosa.</title>
        <authorList>
            <person name="Lin S.-Y."/>
            <person name="Hameed A."/>
            <person name="Hsu Y.-H."/>
            <person name="Young C.-C."/>
        </authorList>
    </citation>
    <scope>NUCLEOTIDE SEQUENCE [LARGE SCALE GENOMIC DNA]</scope>
    <source>
        <strain evidence="3 4">CC-YHH848</strain>
    </source>
</reference>
<organism evidence="3 4">
    <name type="scientific">Pseudothauera rhizosphaerae</name>
    <dbReference type="NCBI Taxonomy" id="2565932"/>
    <lineage>
        <taxon>Bacteria</taxon>
        <taxon>Pseudomonadati</taxon>
        <taxon>Pseudomonadota</taxon>
        <taxon>Betaproteobacteria</taxon>
        <taxon>Rhodocyclales</taxon>
        <taxon>Zoogloeaceae</taxon>
        <taxon>Pseudothauera</taxon>
    </lineage>
</organism>
<name>A0A4S4ALU8_9RHOO</name>
<dbReference type="InterPro" id="IPR008979">
    <property type="entry name" value="Galactose-bd-like_sf"/>
</dbReference>
<dbReference type="EMBL" id="SSOD01000011">
    <property type="protein sequence ID" value="THF60412.1"/>
    <property type="molecule type" value="Genomic_DNA"/>
</dbReference>
<dbReference type="SUPFAM" id="SSF49785">
    <property type="entry name" value="Galactose-binding domain-like"/>
    <property type="match status" value="1"/>
</dbReference>
<dbReference type="InterPro" id="IPR013736">
    <property type="entry name" value="Xaa-Pro_dipept_C"/>
</dbReference>
<keyword evidence="4" id="KW-1185">Reference proteome</keyword>
<evidence type="ECO:0000313" key="4">
    <source>
        <dbReference type="Proteomes" id="UP000307956"/>
    </source>
</evidence>
<dbReference type="InterPro" id="IPR050585">
    <property type="entry name" value="Xaa-Pro_dipeptidyl-ppase/CocE"/>
</dbReference>
<dbReference type="SUPFAM" id="SSF53474">
    <property type="entry name" value="alpha/beta-Hydrolases"/>
    <property type="match status" value="1"/>
</dbReference>
<dbReference type="Proteomes" id="UP000307956">
    <property type="component" value="Unassembled WGS sequence"/>
</dbReference>
<dbReference type="Pfam" id="PF02129">
    <property type="entry name" value="Peptidase_S15"/>
    <property type="match status" value="1"/>
</dbReference>
<dbReference type="Gene3D" id="3.40.50.1820">
    <property type="entry name" value="alpha/beta hydrolase"/>
    <property type="match status" value="1"/>
</dbReference>